<protein>
    <recommendedName>
        <fullName evidence="3">DUF3318 domain-containing protein</fullName>
    </recommendedName>
</protein>
<reference evidence="1 2" key="1">
    <citation type="submission" date="2017-04" db="EMBL/GenBank/DDBJ databases">
        <authorList>
            <person name="Afonso C.L."/>
            <person name="Miller P.J."/>
            <person name="Scott M.A."/>
            <person name="Spackman E."/>
            <person name="Goraichik I."/>
            <person name="Dimitrov K.M."/>
            <person name="Suarez D.L."/>
            <person name="Swayne D.E."/>
        </authorList>
    </citation>
    <scope>NUCLEOTIDE SEQUENCE [LARGE SCALE GENOMIC DNA]</scope>
    <source>
        <strain evidence="1">LMG 28154</strain>
    </source>
</reference>
<sequence length="152" mass="16990">MSHSATDPRFRTASHKRRISAAEHRALRKELLLLRSGAERAEFAHAGAELRQSVTQFKWLKLIVPGLSANVFGKSARNANTVLGALVNQYPLLSSLASILLAKPARTLLRVSARPALKWGAVGFALWNVYRIWKQMKSDNRQSSSQTRNRKS</sequence>
<dbReference type="Proteomes" id="UP000198460">
    <property type="component" value="Unassembled WGS sequence"/>
</dbReference>
<dbReference type="RefSeq" id="WP_173678702.1">
    <property type="nucleotide sequence ID" value="NZ_FXAN01000072.1"/>
</dbReference>
<gene>
    <name evidence="1" type="ORF">BSIN_0601</name>
</gene>
<evidence type="ECO:0000313" key="1">
    <source>
        <dbReference type="EMBL" id="SMG01385.1"/>
    </source>
</evidence>
<name>A0A238H8H4_9BURK</name>
<accession>A0A238H8H4</accession>
<dbReference type="EMBL" id="FXAN01000072">
    <property type="protein sequence ID" value="SMG01385.1"/>
    <property type="molecule type" value="Genomic_DNA"/>
</dbReference>
<evidence type="ECO:0008006" key="3">
    <source>
        <dbReference type="Google" id="ProtNLM"/>
    </source>
</evidence>
<organism evidence="1 2">
    <name type="scientific">Burkholderia singularis</name>
    <dbReference type="NCBI Taxonomy" id="1503053"/>
    <lineage>
        <taxon>Bacteria</taxon>
        <taxon>Pseudomonadati</taxon>
        <taxon>Pseudomonadota</taxon>
        <taxon>Betaproteobacteria</taxon>
        <taxon>Burkholderiales</taxon>
        <taxon>Burkholderiaceae</taxon>
        <taxon>Burkholderia</taxon>
        <taxon>pseudomallei group</taxon>
    </lineage>
</organism>
<dbReference type="AlphaFoldDB" id="A0A238H8H4"/>
<proteinExistence type="predicted"/>
<evidence type="ECO:0000313" key="2">
    <source>
        <dbReference type="Proteomes" id="UP000198460"/>
    </source>
</evidence>